<evidence type="ECO:0000313" key="2">
    <source>
        <dbReference type="EMBL" id="GFF96382.1"/>
    </source>
</evidence>
<accession>A0ABQ1B8Z6</accession>
<proteinExistence type="predicted"/>
<dbReference type="Proteomes" id="UP000465266">
    <property type="component" value="Unassembled WGS sequence"/>
</dbReference>
<evidence type="ECO:0000256" key="1">
    <source>
        <dbReference type="SAM" id="MobiDB-lite"/>
    </source>
</evidence>
<reference evidence="2 3" key="1">
    <citation type="submission" date="2020-01" db="EMBL/GenBank/DDBJ databases">
        <title>Draft genome sequence of Aspergillus udagawae IFM 53868.</title>
        <authorList>
            <person name="Takahashi H."/>
            <person name="Yaguchi T."/>
        </authorList>
    </citation>
    <scope>NUCLEOTIDE SEQUENCE [LARGE SCALE GENOMIC DNA]</scope>
    <source>
        <strain evidence="2 3">IFM 53868</strain>
    </source>
</reference>
<feature type="region of interest" description="Disordered" evidence="1">
    <location>
        <begin position="23"/>
        <end position="42"/>
    </location>
</feature>
<keyword evidence="3" id="KW-1185">Reference proteome</keyword>
<evidence type="ECO:0000313" key="3">
    <source>
        <dbReference type="Proteomes" id="UP000465266"/>
    </source>
</evidence>
<sequence>MPPSPMKYGTVMRAVEPRQVLLNTDPQQDTERYPADLPDPEQAQRVTIGRPEAEELLVDTPYILEDTEDQEVGEVHKKPTGEDLCSDPPPGRRFTIIFHAFDRRSWRRTDTDRVCEL</sequence>
<name>A0ABQ1B8Z6_9EURO</name>
<protein>
    <submittedName>
        <fullName evidence="2">Uncharacterized protein</fullName>
    </submittedName>
</protein>
<comment type="caution">
    <text evidence="2">The sequence shown here is derived from an EMBL/GenBank/DDBJ whole genome shotgun (WGS) entry which is preliminary data.</text>
</comment>
<organism evidence="2 3">
    <name type="scientific">Aspergillus udagawae</name>
    <dbReference type="NCBI Taxonomy" id="91492"/>
    <lineage>
        <taxon>Eukaryota</taxon>
        <taxon>Fungi</taxon>
        <taxon>Dikarya</taxon>
        <taxon>Ascomycota</taxon>
        <taxon>Pezizomycotina</taxon>
        <taxon>Eurotiomycetes</taxon>
        <taxon>Eurotiomycetidae</taxon>
        <taxon>Eurotiales</taxon>
        <taxon>Aspergillaceae</taxon>
        <taxon>Aspergillus</taxon>
        <taxon>Aspergillus subgen. Fumigati</taxon>
    </lineage>
</organism>
<feature type="region of interest" description="Disordered" evidence="1">
    <location>
        <begin position="66"/>
        <end position="89"/>
    </location>
</feature>
<gene>
    <name evidence="2" type="ORF">IFM53868_08511</name>
</gene>
<dbReference type="EMBL" id="BLKG01000128">
    <property type="protein sequence ID" value="GFF96382.1"/>
    <property type="molecule type" value="Genomic_DNA"/>
</dbReference>